<keyword evidence="5" id="KW-0532">Neurotransmitter transport</keyword>
<dbReference type="InterPro" id="IPR024989">
    <property type="entry name" value="MFS_assoc_dom"/>
</dbReference>
<evidence type="ECO:0000313" key="11">
    <source>
        <dbReference type="Proteomes" id="UP001154078"/>
    </source>
</evidence>
<dbReference type="InterPro" id="IPR011701">
    <property type="entry name" value="MFS"/>
</dbReference>
<dbReference type="Pfam" id="PF07690">
    <property type="entry name" value="MFS_1"/>
    <property type="match status" value="1"/>
</dbReference>
<protein>
    <recommendedName>
        <fullName evidence="9">Major facilitator superfamily (MFS) profile domain-containing protein</fullName>
    </recommendedName>
</protein>
<feature type="transmembrane region" description="Helical" evidence="8">
    <location>
        <begin position="50"/>
        <end position="73"/>
    </location>
</feature>
<evidence type="ECO:0000256" key="1">
    <source>
        <dbReference type="ARBA" id="ARBA00004141"/>
    </source>
</evidence>
<dbReference type="Pfam" id="PF12832">
    <property type="entry name" value="MFS_1_like"/>
    <property type="match status" value="1"/>
</dbReference>
<evidence type="ECO:0000256" key="8">
    <source>
        <dbReference type="SAM" id="Phobius"/>
    </source>
</evidence>
<dbReference type="EMBL" id="OV121136">
    <property type="protein sequence ID" value="CAH0557001.1"/>
    <property type="molecule type" value="Genomic_DNA"/>
</dbReference>
<dbReference type="PANTHER" id="PTHR23506:SF28">
    <property type="entry name" value="MFS-TYPE TRANSPORTER SLC18B1-LIKE PROTEIN"/>
    <property type="match status" value="1"/>
</dbReference>
<keyword evidence="4 8" id="KW-0812">Transmembrane</keyword>
<feature type="transmembrane region" description="Helical" evidence="8">
    <location>
        <begin position="85"/>
        <end position="105"/>
    </location>
</feature>
<dbReference type="PRINTS" id="PR01035">
    <property type="entry name" value="TCRTETA"/>
</dbReference>
<dbReference type="GO" id="GO:0022857">
    <property type="term" value="F:transmembrane transporter activity"/>
    <property type="evidence" value="ECO:0007669"/>
    <property type="project" value="InterPro"/>
</dbReference>
<dbReference type="OrthoDB" id="446368at2759"/>
<dbReference type="InterPro" id="IPR020846">
    <property type="entry name" value="MFS_dom"/>
</dbReference>
<evidence type="ECO:0000256" key="2">
    <source>
        <dbReference type="ARBA" id="ARBA00006829"/>
    </source>
</evidence>
<feature type="transmembrane region" description="Helical" evidence="8">
    <location>
        <begin position="318"/>
        <end position="337"/>
    </location>
</feature>
<dbReference type="Gene3D" id="1.20.1250.20">
    <property type="entry name" value="MFS general substrate transporter like domains"/>
    <property type="match status" value="2"/>
</dbReference>
<feature type="domain" description="Major facilitator superfamily (MFS) profile" evidence="9">
    <location>
        <begin position="51"/>
        <end position="451"/>
    </location>
</feature>
<evidence type="ECO:0000256" key="3">
    <source>
        <dbReference type="ARBA" id="ARBA00022448"/>
    </source>
</evidence>
<feature type="transmembrane region" description="Helical" evidence="8">
    <location>
        <begin position="349"/>
        <end position="371"/>
    </location>
</feature>
<dbReference type="InterPro" id="IPR001958">
    <property type="entry name" value="Tet-R_TetA/multi-R_MdtG-like"/>
</dbReference>
<dbReference type="Proteomes" id="UP001154078">
    <property type="component" value="Chromosome 5"/>
</dbReference>
<keyword evidence="6 8" id="KW-1133">Transmembrane helix</keyword>
<evidence type="ECO:0000256" key="4">
    <source>
        <dbReference type="ARBA" id="ARBA00022692"/>
    </source>
</evidence>
<proteinExistence type="inferred from homology"/>
<name>A0A9P0FK28_BRAAE</name>
<comment type="subcellular location">
    <subcellularLocation>
        <location evidence="1">Membrane</location>
        <topology evidence="1">Multi-pass membrane protein</topology>
    </subcellularLocation>
</comment>
<feature type="transmembrane region" description="Helical" evidence="8">
    <location>
        <begin position="392"/>
        <end position="416"/>
    </location>
</feature>
<evidence type="ECO:0000256" key="5">
    <source>
        <dbReference type="ARBA" id="ARBA00022775"/>
    </source>
</evidence>
<feature type="transmembrane region" description="Helical" evidence="8">
    <location>
        <begin position="187"/>
        <end position="207"/>
    </location>
</feature>
<feature type="transmembrane region" description="Helical" evidence="8">
    <location>
        <begin position="428"/>
        <end position="447"/>
    </location>
</feature>
<evidence type="ECO:0000259" key="9">
    <source>
        <dbReference type="PROSITE" id="PS50850"/>
    </source>
</evidence>
<keyword evidence="7 8" id="KW-0472">Membrane</keyword>
<dbReference type="PANTHER" id="PTHR23506">
    <property type="entry name" value="GH10249P"/>
    <property type="match status" value="1"/>
</dbReference>
<evidence type="ECO:0000313" key="10">
    <source>
        <dbReference type="EMBL" id="CAH0557001.1"/>
    </source>
</evidence>
<keyword evidence="11" id="KW-1185">Reference proteome</keyword>
<accession>A0A9P0FK28</accession>
<dbReference type="InterPro" id="IPR036259">
    <property type="entry name" value="MFS_trans_sf"/>
</dbReference>
<organism evidence="10 11">
    <name type="scientific">Brassicogethes aeneus</name>
    <name type="common">Rape pollen beetle</name>
    <name type="synonym">Meligethes aeneus</name>
    <dbReference type="NCBI Taxonomy" id="1431903"/>
    <lineage>
        <taxon>Eukaryota</taxon>
        <taxon>Metazoa</taxon>
        <taxon>Ecdysozoa</taxon>
        <taxon>Arthropoda</taxon>
        <taxon>Hexapoda</taxon>
        <taxon>Insecta</taxon>
        <taxon>Pterygota</taxon>
        <taxon>Neoptera</taxon>
        <taxon>Endopterygota</taxon>
        <taxon>Coleoptera</taxon>
        <taxon>Polyphaga</taxon>
        <taxon>Cucujiformia</taxon>
        <taxon>Nitidulidae</taxon>
        <taxon>Meligethinae</taxon>
        <taxon>Brassicogethes</taxon>
    </lineage>
</organism>
<feature type="transmembrane region" description="Helical" evidence="8">
    <location>
        <begin position="156"/>
        <end position="175"/>
    </location>
</feature>
<feature type="transmembrane region" description="Helical" evidence="8">
    <location>
        <begin position="252"/>
        <end position="272"/>
    </location>
</feature>
<comment type="similarity">
    <text evidence="2">Belongs to the major facilitator superfamily. Vesicular transporter family.</text>
</comment>
<evidence type="ECO:0000256" key="6">
    <source>
        <dbReference type="ARBA" id="ARBA00022989"/>
    </source>
</evidence>
<feature type="transmembrane region" description="Helical" evidence="8">
    <location>
        <begin position="213"/>
        <end position="231"/>
    </location>
</feature>
<gene>
    <name evidence="10" type="ORF">MELIAE_LOCUS7810</name>
</gene>
<sequence length="496" mass="53723">MMESENDAAKSEINSGKSCEVSPKEAAVVLNNLGSDNDEKHKKFTIKQKIALVMLAGADFMCFCSMSIMAPFYPQEAANKGMTESMAGFVFGYYALVVFLTSPIFGKILPKIGVKFLFIGGLITSGICSITFGTLHSIDDYNTFVTCSFIIRGLEALGASAYSTAGYVIIINIFPDHAGAVRGLLETFVGLGMSAGPAIGGLLFAIGGFSLPFYVVGLIIVLLAPLNMWLLPESDKCSLDVKTGSLLNLLKLPSVIFTCIMMMIISMTWGFLDPTLEPHLRKFSLSPGKIGLIFLLLSAAYGISSPGWGWLTDRVENYQWLMPIGLFGNSIVLLLLGPSPLLSFLEDSILLNVICLPLLGIFVAMSLMPTYQFVLDSAIKGGFTENIGTHSVIAGLWSSIYSLGEVVGPILGGAILENWNFPVTSSTFSLLNFVTAIIGSIYFLRLLKEDKKLKNKVLVASPEIKVCYINDVCEVNIGLEKTTKNGHIRIENIKTK</sequence>
<dbReference type="AlphaFoldDB" id="A0A9P0FK28"/>
<dbReference type="GO" id="GO:0016020">
    <property type="term" value="C:membrane"/>
    <property type="evidence" value="ECO:0007669"/>
    <property type="project" value="UniProtKB-SubCell"/>
</dbReference>
<feature type="transmembrane region" description="Helical" evidence="8">
    <location>
        <begin position="117"/>
        <end position="136"/>
    </location>
</feature>
<dbReference type="InterPro" id="IPR050930">
    <property type="entry name" value="MFS_Vesicular_Transporter"/>
</dbReference>
<reference evidence="10" key="1">
    <citation type="submission" date="2021-12" db="EMBL/GenBank/DDBJ databases">
        <authorList>
            <person name="King R."/>
        </authorList>
    </citation>
    <scope>NUCLEOTIDE SEQUENCE</scope>
</reference>
<dbReference type="SUPFAM" id="SSF103473">
    <property type="entry name" value="MFS general substrate transporter"/>
    <property type="match status" value="1"/>
</dbReference>
<dbReference type="PROSITE" id="PS50850">
    <property type="entry name" value="MFS"/>
    <property type="match status" value="1"/>
</dbReference>
<feature type="transmembrane region" description="Helical" evidence="8">
    <location>
        <begin position="292"/>
        <end position="311"/>
    </location>
</feature>
<evidence type="ECO:0000256" key="7">
    <source>
        <dbReference type="ARBA" id="ARBA00023136"/>
    </source>
</evidence>
<keyword evidence="3" id="KW-0813">Transport</keyword>